<dbReference type="OrthoDB" id="5015970at2759"/>
<dbReference type="EMBL" id="PVQB02000395">
    <property type="protein sequence ID" value="KAF4337572.1"/>
    <property type="molecule type" value="Genomic_DNA"/>
</dbReference>
<proteinExistence type="predicted"/>
<dbReference type="Proteomes" id="UP000730481">
    <property type="component" value="Unassembled WGS sequence"/>
</dbReference>
<comment type="caution">
    <text evidence="1">The sequence shown here is derived from an EMBL/GenBank/DDBJ whole genome shotgun (WGS) entry which is preliminary data.</text>
</comment>
<name>A0A9P5DU68_9HYPO</name>
<gene>
    <name evidence="1" type="ORF">FBEOM_8530</name>
</gene>
<accession>A0A9P5DU68</accession>
<sequence>MDSSSAVSTRPASGHLDRLPSELWIHVFESIETTKDIKSLISASPTALSCFQSYKNTILRSHVKWIMDHIIDAGYVPLVLAMIKIRDLLYKRDLTTSHIKDKVTSLLTSLLIPYNPNPFQNWDQNLGTVSKLVDFIPEIEKTVEYYKMVRTHNWQLCDSSSFRPLHGEPAVSNTELRNFLEYFICHTILLNLSIYPAGTFFNEGQWLLDQAVWETMNPTLEDSVPDFWELSSVRPGGWAVNDRALVHTAMCMSVYLLSEAEEPGERAEV</sequence>
<reference evidence="1" key="2">
    <citation type="submission" date="2020-02" db="EMBL/GenBank/DDBJ databases">
        <title>Identification and distribution of gene clusters putatively required for synthesis of sphingolipid metabolism inhibitors in phylogenetically diverse species of the filamentous fungus Fusarium.</title>
        <authorList>
            <person name="Kim H.-S."/>
            <person name="Busman M."/>
            <person name="Brown D.W."/>
            <person name="Divon H."/>
            <person name="Uhlig S."/>
            <person name="Proctor R.H."/>
        </authorList>
    </citation>
    <scope>NUCLEOTIDE SEQUENCE</scope>
    <source>
        <strain evidence="1">NRRL 25174</strain>
    </source>
</reference>
<reference evidence="1" key="1">
    <citation type="journal article" date="2017" name="Mycologia">
        <title>Fusarium algeriense, sp. nov., a novel toxigenic crown rot pathogen of durum wheat from Algeria is nested in the Fusarium burgessii species complex.</title>
        <authorList>
            <person name="Laraba I."/>
            <person name="Keddad A."/>
            <person name="Boureghda H."/>
            <person name="Abdallah N."/>
            <person name="Vaughan M.M."/>
            <person name="Proctor R.H."/>
            <person name="Busman M."/>
            <person name="O'Donnell K."/>
        </authorList>
    </citation>
    <scope>NUCLEOTIDE SEQUENCE</scope>
    <source>
        <strain evidence="1">NRRL 25174</strain>
    </source>
</reference>
<dbReference type="AlphaFoldDB" id="A0A9P5DU68"/>
<evidence type="ECO:0008006" key="3">
    <source>
        <dbReference type="Google" id="ProtNLM"/>
    </source>
</evidence>
<organism evidence="1 2">
    <name type="scientific">Fusarium beomiforme</name>
    <dbReference type="NCBI Taxonomy" id="44412"/>
    <lineage>
        <taxon>Eukaryota</taxon>
        <taxon>Fungi</taxon>
        <taxon>Dikarya</taxon>
        <taxon>Ascomycota</taxon>
        <taxon>Pezizomycotina</taxon>
        <taxon>Sordariomycetes</taxon>
        <taxon>Hypocreomycetidae</taxon>
        <taxon>Hypocreales</taxon>
        <taxon>Nectriaceae</taxon>
        <taxon>Fusarium</taxon>
        <taxon>Fusarium burgessii species complex</taxon>
    </lineage>
</organism>
<protein>
    <recommendedName>
        <fullName evidence="3">F-box domain-containing protein</fullName>
    </recommendedName>
</protein>
<evidence type="ECO:0000313" key="1">
    <source>
        <dbReference type="EMBL" id="KAF4337572.1"/>
    </source>
</evidence>
<evidence type="ECO:0000313" key="2">
    <source>
        <dbReference type="Proteomes" id="UP000730481"/>
    </source>
</evidence>
<keyword evidence="2" id="KW-1185">Reference proteome</keyword>